<keyword evidence="2" id="KW-1185">Reference proteome</keyword>
<dbReference type="AlphaFoldDB" id="A0A5C6C6A0"/>
<dbReference type="EMBL" id="SJPU01000001">
    <property type="protein sequence ID" value="TWU19572.1"/>
    <property type="molecule type" value="Genomic_DNA"/>
</dbReference>
<proteinExistence type="predicted"/>
<comment type="caution">
    <text evidence="1">The sequence shown here is derived from an EMBL/GenBank/DDBJ whole genome shotgun (WGS) entry which is preliminary data.</text>
</comment>
<organism evidence="1 2">
    <name type="scientific">Allorhodopirellula heiligendammensis</name>
    <dbReference type="NCBI Taxonomy" id="2714739"/>
    <lineage>
        <taxon>Bacteria</taxon>
        <taxon>Pseudomonadati</taxon>
        <taxon>Planctomycetota</taxon>
        <taxon>Planctomycetia</taxon>
        <taxon>Pirellulales</taxon>
        <taxon>Pirellulaceae</taxon>
        <taxon>Allorhodopirellula</taxon>
    </lineage>
</organism>
<dbReference type="Proteomes" id="UP000319908">
    <property type="component" value="Unassembled WGS sequence"/>
</dbReference>
<protein>
    <submittedName>
        <fullName evidence="1">Uncharacterized protein</fullName>
    </submittedName>
</protein>
<dbReference type="RefSeq" id="WP_146406355.1">
    <property type="nucleotide sequence ID" value="NZ_SJPU01000001.1"/>
</dbReference>
<evidence type="ECO:0000313" key="2">
    <source>
        <dbReference type="Proteomes" id="UP000319908"/>
    </source>
</evidence>
<dbReference type="OrthoDB" id="256073at2"/>
<gene>
    <name evidence="1" type="ORF">Poly21_17460</name>
</gene>
<evidence type="ECO:0000313" key="1">
    <source>
        <dbReference type="EMBL" id="TWU19572.1"/>
    </source>
</evidence>
<name>A0A5C6C6A0_9BACT</name>
<reference evidence="1 2" key="1">
    <citation type="journal article" date="2020" name="Antonie Van Leeuwenhoek">
        <title>Rhodopirellula heiligendammensis sp. nov., Rhodopirellula pilleata sp. nov., and Rhodopirellula solitaria sp. nov. isolated from natural or artificial marine surfaces in Northern Germany and California, USA, and emended description of the genus Rhodopirellula.</title>
        <authorList>
            <person name="Kallscheuer N."/>
            <person name="Wiegand S."/>
            <person name="Jogler M."/>
            <person name="Boedeker C."/>
            <person name="Peeters S.H."/>
            <person name="Rast P."/>
            <person name="Heuer A."/>
            <person name="Jetten M.S.M."/>
            <person name="Rohde M."/>
            <person name="Jogler C."/>
        </authorList>
    </citation>
    <scope>NUCLEOTIDE SEQUENCE [LARGE SCALE GENOMIC DNA]</scope>
    <source>
        <strain evidence="1 2">Poly21</strain>
    </source>
</reference>
<accession>A0A5C6C6A0</accession>
<sequence>MPEYNNAAGYLLDTLERLLTKNRRDLKLAEFAEQLGVSADWRSVLVAVLDLESNFNDMLADVEQLKENSAKYDNFKRNFPAIEKSVKSFSLDIPTGHASWNVSDSSVVALRFIAADLPQEQAAEKDDLEQIRTLVSELQTQIEQTTTFSKKTREWLLDLVRTIRDSIDRYACRGSRGMREQCALLIGELMLNYGHVTETAEKNPNLWRKLTSTIDFMVKVASLGEKLKPALALAQKSLPLLESIGMANPLDRTPNIE</sequence>